<protein>
    <submittedName>
        <fullName evidence="1">Uncharacterized protein</fullName>
    </submittedName>
</protein>
<dbReference type="Proteomes" id="UP001482620">
    <property type="component" value="Unassembled WGS sequence"/>
</dbReference>
<proteinExistence type="predicted"/>
<gene>
    <name evidence="1" type="ORF">ILYODFUR_032091</name>
</gene>
<accession>A0ABV0VIV9</accession>
<dbReference type="EMBL" id="JAHRIQ010109393">
    <property type="protein sequence ID" value="MEQ2257192.1"/>
    <property type="molecule type" value="Genomic_DNA"/>
</dbReference>
<sequence length="106" mass="11997">MSCDFKKTEKKRVKSLVSCQSGLEAELSCRLEEEEDVLHLCDSELVTQRTSQGFLAAQHRLYSINTLHPLDIGVSFHCILVNSNLVSDEVNVTLLHPSKLSVCFWF</sequence>
<organism evidence="1 2">
    <name type="scientific">Ilyodon furcidens</name>
    <name type="common">goldbreast splitfin</name>
    <dbReference type="NCBI Taxonomy" id="33524"/>
    <lineage>
        <taxon>Eukaryota</taxon>
        <taxon>Metazoa</taxon>
        <taxon>Chordata</taxon>
        <taxon>Craniata</taxon>
        <taxon>Vertebrata</taxon>
        <taxon>Euteleostomi</taxon>
        <taxon>Actinopterygii</taxon>
        <taxon>Neopterygii</taxon>
        <taxon>Teleostei</taxon>
        <taxon>Neoteleostei</taxon>
        <taxon>Acanthomorphata</taxon>
        <taxon>Ovalentaria</taxon>
        <taxon>Atherinomorphae</taxon>
        <taxon>Cyprinodontiformes</taxon>
        <taxon>Goodeidae</taxon>
        <taxon>Ilyodon</taxon>
    </lineage>
</organism>
<keyword evidence="2" id="KW-1185">Reference proteome</keyword>
<evidence type="ECO:0000313" key="1">
    <source>
        <dbReference type="EMBL" id="MEQ2257192.1"/>
    </source>
</evidence>
<name>A0ABV0VIV9_9TELE</name>
<evidence type="ECO:0000313" key="2">
    <source>
        <dbReference type="Proteomes" id="UP001482620"/>
    </source>
</evidence>
<comment type="caution">
    <text evidence="1">The sequence shown here is derived from an EMBL/GenBank/DDBJ whole genome shotgun (WGS) entry which is preliminary data.</text>
</comment>
<reference evidence="1 2" key="1">
    <citation type="submission" date="2021-06" db="EMBL/GenBank/DDBJ databases">
        <authorList>
            <person name="Palmer J.M."/>
        </authorList>
    </citation>
    <scope>NUCLEOTIDE SEQUENCE [LARGE SCALE GENOMIC DNA]</scope>
    <source>
        <strain evidence="2">if_2019</strain>
        <tissue evidence="1">Muscle</tissue>
    </source>
</reference>